<reference evidence="1 2" key="1">
    <citation type="submission" date="2020-10" db="EMBL/GenBank/DDBJ databases">
        <title>Ca. Dormibacterota MAGs.</title>
        <authorList>
            <person name="Montgomery K."/>
        </authorList>
    </citation>
    <scope>NUCLEOTIDE SEQUENCE [LARGE SCALE GENOMIC DNA]</scope>
    <source>
        <strain evidence="1">SC8811_S16_3</strain>
    </source>
</reference>
<evidence type="ECO:0000313" key="1">
    <source>
        <dbReference type="EMBL" id="MBJ7602804.1"/>
    </source>
</evidence>
<name>A0A934KC94_9BACT</name>
<organism evidence="1 2">
    <name type="scientific">Candidatus Dormiibacter inghamiae</name>
    <dbReference type="NCBI Taxonomy" id="3127013"/>
    <lineage>
        <taxon>Bacteria</taxon>
        <taxon>Bacillati</taxon>
        <taxon>Candidatus Dormiibacterota</taxon>
        <taxon>Candidatus Dormibacteria</taxon>
        <taxon>Candidatus Dormibacterales</taxon>
        <taxon>Candidatus Dormibacteraceae</taxon>
        <taxon>Candidatus Dormiibacter</taxon>
    </lineage>
</organism>
<dbReference type="RefSeq" id="WP_338177759.1">
    <property type="nucleotide sequence ID" value="NZ_JAEKNQ010000024.1"/>
</dbReference>
<gene>
    <name evidence="1" type="ORF">JF888_06375</name>
</gene>
<dbReference type="Gene3D" id="2.60.120.580">
    <property type="entry name" value="Acetamidase/Formamidase-like domains"/>
    <property type="match status" value="2"/>
</dbReference>
<accession>A0A934KC94</accession>
<comment type="caution">
    <text evidence="1">The sequence shown here is derived from an EMBL/GenBank/DDBJ whole genome shotgun (WGS) entry which is preliminary data.</text>
</comment>
<dbReference type="SUPFAM" id="SSF141130">
    <property type="entry name" value="Acetamidase/Formamidase-like"/>
    <property type="match status" value="1"/>
</dbReference>
<dbReference type="PANTHER" id="PTHR31891">
    <property type="entry name" value="FORMAMIDASE C869.04-RELATED"/>
    <property type="match status" value="1"/>
</dbReference>
<dbReference type="GO" id="GO:0016811">
    <property type="term" value="F:hydrolase activity, acting on carbon-nitrogen (but not peptide) bonds, in linear amides"/>
    <property type="evidence" value="ECO:0007669"/>
    <property type="project" value="InterPro"/>
</dbReference>
<evidence type="ECO:0000313" key="2">
    <source>
        <dbReference type="Proteomes" id="UP000620075"/>
    </source>
</evidence>
<dbReference type="InterPro" id="IPR004304">
    <property type="entry name" value="FmdA_AmdA"/>
</dbReference>
<sequence>MVGREHLIERGKVHYKWDNSLPAVVEIEAGDVVHFETEEVSDGQIKPGSPASALTSLDFSRLYPLAGPVFVKGAQPGDVLEVEMLELRPLEWGWTGLIPGLGLLAEDFPEPYIRHFDLSDGESTALGDTVRIPLQPFCGTMGVATDEPGQIDVLPPTKGAGNIDTRHLNVGAKLYLPLFLPGGMFSTGDCHGTQGDGEVCVTGIECPMAFSLRFNIVKNRTVKPWRYQFQTPPGSLQPRSDIKGYFATTALGPDLMENARNAVRDLIDWLGMEHGLSRQDAYVLCSLAADLKISQIVDQPNWGVSAYLSLAVFKT</sequence>
<dbReference type="PANTHER" id="PTHR31891:SF1">
    <property type="entry name" value="FORMAMIDASE C869.04-RELATED"/>
    <property type="match status" value="1"/>
</dbReference>
<dbReference type="AlphaFoldDB" id="A0A934KC94"/>
<dbReference type="EMBL" id="JAEKNQ010000024">
    <property type="protein sequence ID" value="MBJ7602804.1"/>
    <property type="molecule type" value="Genomic_DNA"/>
</dbReference>
<dbReference type="Gene3D" id="3.10.28.20">
    <property type="entry name" value="Acetamidase/Formamidase-like domains"/>
    <property type="match status" value="1"/>
</dbReference>
<protein>
    <submittedName>
        <fullName evidence="1">Acetamidase/formamidase family protein</fullName>
    </submittedName>
</protein>
<dbReference type="Proteomes" id="UP000620075">
    <property type="component" value="Unassembled WGS sequence"/>
</dbReference>
<proteinExistence type="predicted"/>
<dbReference type="Pfam" id="PF03069">
    <property type="entry name" value="FmdA_AmdA"/>
    <property type="match status" value="2"/>
</dbReference>